<evidence type="ECO:0000256" key="1">
    <source>
        <dbReference type="ARBA" id="ARBA00022842"/>
    </source>
</evidence>
<evidence type="ECO:0000313" key="3">
    <source>
        <dbReference type="EMBL" id="MDO6414901.1"/>
    </source>
</evidence>
<sequence length="183" mass="18376">MTIAGILLAAGRSTRFGADDKLVAVLEGRPLIDHAAQALRDAPVGLRFVVRSKAADALDGFETVRVAEGAEMSRSLAAGIAAARAAGAEGALVLLADMPFVTPAHLAALVAGFAGRSTLLASTDGTRPSPPALFGADRFAELEAGSGDAGGRRLLAAATLIAAPPGSLRDIDTPEALAAARGR</sequence>
<dbReference type="Gene3D" id="3.90.550.10">
    <property type="entry name" value="Spore Coat Polysaccharide Biosynthesis Protein SpsA, Chain A"/>
    <property type="match status" value="1"/>
</dbReference>
<feature type="domain" description="MobA-like NTP transferase" evidence="2">
    <location>
        <begin position="5"/>
        <end position="157"/>
    </location>
</feature>
<keyword evidence="4" id="KW-1185">Reference proteome</keyword>
<accession>A0ABT8Y991</accession>
<dbReference type="PANTHER" id="PTHR43777:SF1">
    <property type="entry name" value="MOLYBDENUM COFACTOR CYTIDYLYLTRANSFERASE"/>
    <property type="match status" value="1"/>
</dbReference>
<gene>
    <name evidence="3" type="ORF">Q4F19_10960</name>
</gene>
<dbReference type="RefSeq" id="WP_303542487.1">
    <property type="nucleotide sequence ID" value="NZ_JAUOTP010000004.1"/>
</dbReference>
<dbReference type="EMBL" id="JAUOTP010000004">
    <property type="protein sequence ID" value="MDO6414901.1"/>
    <property type="molecule type" value="Genomic_DNA"/>
</dbReference>
<protein>
    <submittedName>
        <fullName evidence="3">NTP transferase domain-containing protein</fullName>
    </submittedName>
</protein>
<dbReference type="InterPro" id="IPR025877">
    <property type="entry name" value="MobA-like_NTP_Trfase"/>
</dbReference>
<comment type="caution">
    <text evidence="3">The sequence shown here is derived from an EMBL/GenBank/DDBJ whole genome shotgun (WGS) entry which is preliminary data.</text>
</comment>
<dbReference type="SUPFAM" id="SSF53448">
    <property type="entry name" value="Nucleotide-diphospho-sugar transferases"/>
    <property type="match status" value="1"/>
</dbReference>
<dbReference type="InterPro" id="IPR029044">
    <property type="entry name" value="Nucleotide-diphossugar_trans"/>
</dbReference>
<dbReference type="Proteomes" id="UP001169764">
    <property type="component" value="Unassembled WGS sequence"/>
</dbReference>
<proteinExistence type="predicted"/>
<organism evidence="3 4">
    <name type="scientific">Sphingomonas natans</name>
    <dbReference type="NCBI Taxonomy" id="3063330"/>
    <lineage>
        <taxon>Bacteria</taxon>
        <taxon>Pseudomonadati</taxon>
        <taxon>Pseudomonadota</taxon>
        <taxon>Alphaproteobacteria</taxon>
        <taxon>Sphingomonadales</taxon>
        <taxon>Sphingomonadaceae</taxon>
        <taxon>Sphingomonas</taxon>
    </lineage>
</organism>
<dbReference type="Pfam" id="PF12804">
    <property type="entry name" value="NTP_transf_3"/>
    <property type="match status" value="1"/>
</dbReference>
<dbReference type="GO" id="GO:0016740">
    <property type="term" value="F:transferase activity"/>
    <property type="evidence" value="ECO:0007669"/>
    <property type="project" value="UniProtKB-KW"/>
</dbReference>
<evidence type="ECO:0000313" key="4">
    <source>
        <dbReference type="Proteomes" id="UP001169764"/>
    </source>
</evidence>
<dbReference type="PANTHER" id="PTHR43777">
    <property type="entry name" value="MOLYBDENUM COFACTOR CYTIDYLYLTRANSFERASE"/>
    <property type="match status" value="1"/>
</dbReference>
<keyword evidence="1" id="KW-0460">Magnesium</keyword>
<evidence type="ECO:0000259" key="2">
    <source>
        <dbReference type="Pfam" id="PF12804"/>
    </source>
</evidence>
<reference evidence="3" key="1">
    <citation type="submission" date="2023-07" db="EMBL/GenBank/DDBJ databases">
        <authorList>
            <person name="Kim M."/>
        </authorList>
    </citation>
    <scope>NUCLEOTIDE SEQUENCE</scope>
    <source>
        <strain evidence="3">BIUV-7</strain>
    </source>
</reference>
<name>A0ABT8Y991_9SPHN</name>
<keyword evidence="3" id="KW-0808">Transferase</keyword>